<keyword evidence="2" id="KW-0732">Signal</keyword>
<dbReference type="PANTHER" id="PTHR16165">
    <property type="entry name" value="NXPE FAMILY MEMBER"/>
    <property type="match status" value="1"/>
</dbReference>
<dbReference type="InterPro" id="IPR014756">
    <property type="entry name" value="Ig_E-set"/>
</dbReference>
<organism evidence="4 5">
    <name type="scientific">Monodelphis domestica</name>
    <name type="common">Gray short-tailed opossum</name>
    <dbReference type="NCBI Taxonomy" id="13616"/>
    <lineage>
        <taxon>Eukaryota</taxon>
        <taxon>Metazoa</taxon>
        <taxon>Chordata</taxon>
        <taxon>Craniata</taxon>
        <taxon>Vertebrata</taxon>
        <taxon>Euteleostomi</taxon>
        <taxon>Mammalia</taxon>
        <taxon>Metatheria</taxon>
        <taxon>Didelphimorphia</taxon>
        <taxon>Didelphidae</taxon>
        <taxon>Monodelphis</taxon>
    </lineage>
</organism>
<sequence>LPYLFFPSLLLSSLTSQLSYLSLCLSVLLCGIIDQQQKVICTKMQIFWPTLDPPISVYPWDVSRKPLCPKSPINPSKTDMKINKVKNHLNRLIPKRSFFNVNTTTSAAHSVATILNPKATYCIGDKLDILLVARDYSGQRKKYGGDFLRARISSPDLKAGASGTVTDFNNGTYLISFILFWEGRVTLSLLLIHPSEGVSSLWRARNRGYDKVIFTGQFANGSSWVFSECGLVLNTSAEMCPYLDPRDQEAFYCVKPPHVSCEALAQLKSKNKAISYLSDLEKSLFIRSNVGVEILKSFHPVSVSVCSKQTISLKEKCKPGMWSPVPTGYVWNNVWNLVTCNLSHFHTETQMNICLKGKLIYILGDSTTRQWIEYFIKNIKTLKSIDLHGFGNLRRQLVVDLERKIYIQWQKHGYPLVGSNSYSAKENEYIARVIDRIAGDKNTIIVFSLGQHFRFFPIDLFIRRAINIHKAIERLFQRSPETRVILKGENTREMNDDPERLSDFHGYIQAHILKDMFQDLNVSFIDAWDMTIAYGTNNVHPPQYVVRNQINMFLNYIC</sequence>
<evidence type="ECO:0000256" key="1">
    <source>
        <dbReference type="ARBA" id="ARBA00005431"/>
    </source>
</evidence>
<feature type="chain" id="PRO_5023916084" evidence="2">
    <location>
        <begin position="25"/>
        <end position="558"/>
    </location>
</feature>
<evidence type="ECO:0000256" key="2">
    <source>
        <dbReference type="SAM" id="SignalP"/>
    </source>
</evidence>
<accession>F6W8I8</accession>
<reference evidence="4" key="2">
    <citation type="submission" date="2025-08" db="UniProtKB">
        <authorList>
            <consortium name="Ensembl"/>
        </authorList>
    </citation>
    <scope>IDENTIFICATION</scope>
</reference>
<dbReference type="eggNOG" id="ENOG502QW5F">
    <property type="taxonomic scope" value="Eukaryota"/>
</dbReference>
<evidence type="ECO:0000313" key="5">
    <source>
        <dbReference type="Proteomes" id="UP000002280"/>
    </source>
</evidence>
<dbReference type="PANTHER" id="PTHR16165:SF27">
    <property type="entry name" value="NXPE FAMILY MEMBER 4"/>
    <property type="match status" value="1"/>
</dbReference>
<reference evidence="4 5" key="1">
    <citation type="journal article" date="2007" name="Nature">
        <title>Genome of the marsupial Monodelphis domestica reveals innovation in non-coding sequences.</title>
        <authorList>
            <person name="Mikkelsen T.S."/>
            <person name="Wakefield M.J."/>
            <person name="Aken B."/>
            <person name="Amemiya C.T."/>
            <person name="Chang J.L."/>
            <person name="Duke S."/>
            <person name="Garber M."/>
            <person name="Gentles A.J."/>
            <person name="Goodstadt L."/>
            <person name="Heger A."/>
            <person name="Jurka J."/>
            <person name="Kamal M."/>
            <person name="Mauceli E."/>
            <person name="Searle S.M."/>
            <person name="Sharpe T."/>
            <person name="Baker M.L."/>
            <person name="Batzer M.A."/>
            <person name="Benos P.V."/>
            <person name="Belov K."/>
            <person name="Clamp M."/>
            <person name="Cook A."/>
            <person name="Cuff J."/>
            <person name="Das R."/>
            <person name="Davidow L."/>
            <person name="Deakin J.E."/>
            <person name="Fazzari M.J."/>
            <person name="Glass J.L."/>
            <person name="Grabherr M."/>
            <person name="Greally J.M."/>
            <person name="Gu W."/>
            <person name="Hore T.A."/>
            <person name="Huttley G.A."/>
            <person name="Kleber M."/>
            <person name="Jirtle R.L."/>
            <person name="Koina E."/>
            <person name="Lee J.T."/>
            <person name="Mahony S."/>
            <person name="Marra M.A."/>
            <person name="Miller R.D."/>
            <person name="Nicholls R.D."/>
            <person name="Oda M."/>
            <person name="Papenfuss A.T."/>
            <person name="Parra Z.E."/>
            <person name="Pollock D.D."/>
            <person name="Ray D.A."/>
            <person name="Schein J.E."/>
            <person name="Speed T.P."/>
            <person name="Thompson K."/>
            <person name="VandeBerg J.L."/>
            <person name="Wade C.M."/>
            <person name="Walker J.A."/>
            <person name="Waters P.D."/>
            <person name="Webber C."/>
            <person name="Weidman J.R."/>
            <person name="Xie X."/>
            <person name="Zody M.C."/>
            <person name="Baldwin J."/>
            <person name="Abdouelleil A."/>
            <person name="Abdulkadir J."/>
            <person name="Abebe A."/>
            <person name="Abera B."/>
            <person name="Abreu J."/>
            <person name="Acer S.C."/>
            <person name="Aftuck L."/>
            <person name="Alexander A."/>
            <person name="An P."/>
            <person name="Anderson E."/>
            <person name="Anderson S."/>
            <person name="Arachi H."/>
            <person name="Azer M."/>
            <person name="Bachantsang P."/>
            <person name="Barry A."/>
            <person name="Bayul T."/>
            <person name="Berlin A."/>
            <person name="Bessette D."/>
            <person name="Bloom T."/>
            <person name="Bloom T."/>
            <person name="Boguslavskiy L."/>
            <person name="Bonnet C."/>
            <person name="Boukhgalter B."/>
            <person name="Bourzgui I."/>
            <person name="Brown A."/>
            <person name="Cahill P."/>
            <person name="Channer S."/>
            <person name="Cheshatsang Y."/>
            <person name="Chuda L."/>
            <person name="Citroen M."/>
            <person name="Collymore A."/>
            <person name="Cooke P."/>
            <person name="Costello M."/>
            <person name="D'Aco K."/>
            <person name="Daza R."/>
            <person name="De Haan G."/>
            <person name="DeGray S."/>
            <person name="DeMaso C."/>
            <person name="Dhargay N."/>
            <person name="Dooley K."/>
            <person name="Dooley E."/>
            <person name="Doricent M."/>
            <person name="Dorje P."/>
            <person name="Dorjee K."/>
            <person name="Dupes A."/>
            <person name="Elong R."/>
            <person name="Falk J."/>
            <person name="Farina A."/>
            <person name="Faro S."/>
            <person name="Ferguson D."/>
            <person name="Fisher S."/>
            <person name="Foley C.D."/>
            <person name="Franke A."/>
            <person name="Friedrich D."/>
            <person name="Gadbois L."/>
            <person name="Gearin G."/>
            <person name="Gearin C.R."/>
            <person name="Giannoukos G."/>
            <person name="Goode T."/>
            <person name="Graham J."/>
            <person name="Grandbois E."/>
            <person name="Grewal S."/>
            <person name="Gyaltsen K."/>
            <person name="Hafez N."/>
            <person name="Hagos B."/>
            <person name="Hall J."/>
            <person name="Henson C."/>
            <person name="Hollinger A."/>
            <person name="Honan T."/>
            <person name="Huard M.D."/>
            <person name="Hughes L."/>
            <person name="Hurhula B."/>
            <person name="Husby M.E."/>
            <person name="Kamat A."/>
            <person name="Kanga B."/>
            <person name="Kashin S."/>
            <person name="Khazanovich D."/>
            <person name="Kisner P."/>
            <person name="Lance K."/>
            <person name="Lara M."/>
            <person name="Lee W."/>
            <person name="Lennon N."/>
            <person name="Letendre F."/>
            <person name="LeVine R."/>
            <person name="Lipovsky A."/>
            <person name="Liu X."/>
            <person name="Liu J."/>
            <person name="Liu S."/>
            <person name="Lokyitsang T."/>
            <person name="Lokyitsang Y."/>
            <person name="Lubonja R."/>
            <person name="Lui A."/>
            <person name="MacDonald P."/>
            <person name="Magnisalis V."/>
            <person name="Maru K."/>
            <person name="Matthews C."/>
            <person name="McCusker W."/>
            <person name="McDonough S."/>
            <person name="Mehta T."/>
            <person name="Meldrim J."/>
            <person name="Meneus L."/>
            <person name="Mihai O."/>
            <person name="Mihalev A."/>
            <person name="Mihova T."/>
            <person name="Mittelman R."/>
            <person name="Mlenga V."/>
            <person name="Montmayeur A."/>
            <person name="Mulrain L."/>
            <person name="Navidi A."/>
            <person name="Naylor J."/>
            <person name="Negash T."/>
            <person name="Nguyen T."/>
            <person name="Nguyen N."/>
            <person name="Nicol R."/>
            <person name="Norbu C."/>
            <person name="Norbu N."/>
            <person name="Novod N."/>
            <person name="O'Neill B."/>
            <person name="Osman S."/>
            <person name="Markiewicz E."/>
            <person name="Oyono O.L."/>
            <person name="Patti C."/>
            <person name="Phunkhang P."/>
            <person name="Pierre F."/>
            <person name="Priest M."/>
            <person name="Raghuraman S."/>
            <person name="Rege F."/>
            <person name="Reyes R."/>
            <person name="Rise C."/>
            <person name="Rogov P."/>
            <person name="Ross K."/>
            <person name="Ryan E."/>
            <person name="Settipalli S."/>
            <person name="Shea T."/>
            <person name="Sherpa N."/>
            <person name="Shi L."/>
            <person name="Shih D."/>
            <person name="Sparrow T."/>
            <person name="Spaulding J."/>
            <person name="Stalker J."/>
            <person name="Stange-Thomann N."/>
            <person name="Stavropoulos S."/>
            <person name="Stone C."/>
            <person name="Strader C."/>
            <person name="Tesfaye S."/>
            <person name="Thomson T."/>
            <person name="Thoulutsang Y."/>
            <person name="Thoulutsang D."/>
            <person name="Topham K."/>
            <person name="Topping I."/>
            <person name="Tsamla T."/>
            <person name="Vassiliev H."/>
            <person name="Vo A."/>
            <person name="Wangchuk T."/>
            <person name="Wangdi T."/>
            <person name="Weiand M."/>
            <person name="Wilkinson J."/>
            <person name="Wilson A."/>
            <person name="Yadav S."/>
            <person name="Young G."/>
            <person name="Yu Q."/>
            <person name="Zembek L."/>
            <person name="Zhong D."/>
            <person name="Zimmer A."/>
            <person name="Zwirko Z."/>
            <person name="Jaffe D.B."/>
            <person name="Alvarez P."/>
            <person name="Brockman W."/>
            <person name="Butler J."/>
            <person name="Chin C."/>
            <person name="Gnerre S."/>
            <person name="MacCallum I."/>
            <person name="Graves J.A."/>
            <person name="Ponting C.P."/>
            <person name="Breen M."/>
            <person name="Samollow P.B."/>
            <person name="Lander E.S."/>
            <person name="Lindblad-Toh K."/>
        </authorList>
    </citation>
    <scope>NUCLEOTIDE SEQUENCE [LARGE SCALE GENOMIC DNA]</scope>
</reference>
<keyword evidence="5" id="KW-1185">Reference proteome</keyword>
<feature type="domain" description="NXPE C-terminal" evidence="3">
    <location>
        <begin position="335"/>
        <end position="558"/>
    </location>
</feature>
<feature type="signal peptide" evidence="2">
    <location>
        <begin position="1"/>
        <end position="24"/>
    </location>
</feature>
<dbReference type="GeneTree" id="ENSGT00950000182866"/>
<dbReference type="AlphaFoldDB" id="F6W8I8"/>
<dbReference type="OMA" id="TREMHSD"/>
<proteinExistence type="inferred from homology"/>
<dbReference type="InterPro" id="IPR013783">
    <property type="entry name" value="Ig-like_fold"/>
</dbReference>
<dbReference type="InParanoid" id="F6W8I8"/>
<dbReference type="Pfam" id="PF24536">
    <property type="entry name" value="NXPE4_C"/>
    <property type="match status" value="1"/>
</dbReference>
<dbReference type="Gene3D" id="2.60.40.10">
    <property type="entry name" value="Immunoglobulins"/>
    <property type="match status" value="1"/>
</dbReference>
<evidence type="ECO:0000313" key="4">
    <source>
        <dbReference type="Ensembl" id="ENSMODP00000017362.3"/>
    </source>
</evidence>
<dbReference type="Pfam" id="PF06312">
    <property type="entry name" value="Neurexophilin"/>
    <property type="match status" value="1"/>
</dbReference>
<dbReference type="HOGENOM" id="CLU_031119_0_0_1"/>
<dbReference type="SUPFAM" id="SSF81296">
    <property type="entry name" value="E set domains"/>
    <property type="match status" value="1"/>
</dbReference>
<dbReference type="Bgee" id="ENSMODG00000013878">
    <property type="expression patterns" value="Expressed in uterus"/>
</dbReference>
<evidence type="ECO:0000259" key="3">
    <source>
        <dbReference type="Pfam" id="PF24536"/>
    </source>
</evidence>
<gene>
    <name evidence="4" type="primary">NXPE4</name>
</gene>
<dbReference type="FunCoup" id="F6W8I8">
    <property type="interactions" value="4"/>
</dbReference>
<reference evidence="4" key="3">
    <citation type="submission" date="2025-09" db="UniProtKB">
        <authorList>
            <consortium name="Ensembl"/>
        </authorList>
    </citation>
    <scope>IDENTIFICATION</scope>
</reference>
<comment type="similarity">
    <text evidence="1">Belongs to the NXPE family.</text>
</comment>
<protein>
    <submittedName>
        <fullName evidence="4">Neurexophilin and PC-esterase domain family member 4</fullName>
    </submittedName>
</protein>
<name>F6W8I8_MONDO</name>
<dbReference type="Ensembl" id="ENSMODT00000017682.3">
    <property type="protein sequence ID" value="ENSMODP00000017362.3"/>
    <property type="gene ID" value="ENSMODG00000013878.3"/>
</dbReference>
<dbReference type="InterPro" id="IPR057106">
    <property type="entry name" value="NXPE4_C"/>
</dbReference>
<dbReference type="Proteomes" id="UP000002280">
    <property type="component" value="Chromosome 4"/>
</dbReference>
<dbReference type="InterPro" id="IPR026845">
    <property type="entry name" value="NXPH/NXPE"/>
</dbReference>